<dbReference type="OrthoDB" id="9831889at2"/>
<proteinExistence type="predicted"/>
<dbReference type="KEGG" id="slp:Slip_1730"/>
<reference evidence="1 2" key="2">
    <citation type="journal article" date="2010" name="Stand. Genomic Sci.">
        <title>Complete genome sequence of Syntrophothermus lipocalidus type strain (TGB-C1).</title>
        <authorList>
            <person name="Djao O.D."/>
            <person name="Zhang X."/>
            <person name="Lucas S."/>
            <person name="Lapidus A."/>
            <person name="Del Rio T.G."/>
            <person name="Nolan M."/>
            <person name="Tice H."/>
            <person name="Cheng J.F."/>
            <person name="Han C."/>
            <person name="Tapia R."/>
            <person name="Goodwin L."/>
            <person name="Pitluck S."/>
            <person name="Liolios K."/>
            <person name="Ivanova N."/>
            <person name="Mavromatis K."/>
            <person name="Mikhailova N."/>
            <person name="Ovchinnikova G."/>
            <person name="Pati A."/>
            <person name="Brambilla E."/>
            <person name="Chen A."/>
            <person name="Palaniappan K."/>
            <person name="Land M."/>
            <person name="Hauser L."/>
            <person name="Chang Y.J."/>
            <person name="Jeffries C.D."/>
            <person name="Rohde M."/>
            <person name="Sikorski J."/>
            <person name="Spring S."/>
            <person name="Goker M."/>
            <person name="Detter J.C."/>
            <person name="Woyke T."/>
            <person name="Bristow J."/>
            <person name="Eisen J.A."/>
            <person name="Markowitz V."/>
            <person name="Hugenholtz P."/>
            <person name="Kyrpides N.C."/>
            <person name="Klenk H.P."/>
        </authorList>
    </citation>
    <scope>NUCLEOTIDE SEQUENCE [LARGE SCALE GENOMIC DNA]</scope>
    <source>
        <strain evidence="2">DSM 12680 / TGB-C1</strain>
    </source>
</reference>
<dbReference type="STRING" id="643648.Slip_1730"/>
<evidence type="ECO:0000313" key="2">
    <source>
        <dbReference type="Proteomes" id="UP000000378"/>
    </source>
</evidence>
<evidence type="ECO:0000313" key="1">
    <source>
        <dbReference type="EMBL" id="ADI02487.1"/>
    </source>
</evidence>
<gene>
    <name evidence="1" type="ordered locus">Slip_1730</name>
</gene>
<dbReference type="eggNOG" id="ENOG50324IB">
    <property type="taxonomic scope" value="Bacteria"/>
</dbReference>
<sequence length="127" mass="13880">MAGKKKLGMGLDLLLSSVQSSVNQPGGIVDWNRIQSVFDQARREDEAGNVFEAYYLYRLASDLVREKGPAITPEAKSLASQSLNNAAVILYEHGYTAQARRLLEKAVQVCPDNLTARDNLNSLLQGG</sequence>
<keyword evidence="2" id="KW-1185">Reference proteome</keyword>
<dbReference type="Gene3D" id="1.25.40.10">
    <property type="entry name" value="Tetratricopeptide repeat domain"/>
    <property type="match status" value="1"/>
</dbReference>
<accession>D7CP52</accession>
<dbReference type="SUPFAM" id="SSF48452">
    <property type="entry name" value="TPR-like"/>
    <property type="match status" value="1"/>
</dbReference>
<protein>
    <submittedName>
        <fullName evidence="1">Tetratricopeptide TPR_2 repeat protein</fullName>
    </submittedName>
</protein>
<name>D7CP52_SYNLT</name>
<organism evidence="1 2">
    <name type="scientific">Syntrophothermus lipocalidus (strain DSM 12680 / TGB-C1)</name>
    <dbReference type="NCBI Taxonomy" id="643648"/>
    <lineage>
        <taxon>Bacteria</taxon>
        <taxon>Bacillati</taxon>
        <taxon>Bacillota</taxon>
        <taxon>Clostridia</taxon>
        <taxon>Eubacteriales</taxon>
        <taxon>Syntrophomonadaceae</taxon>
        <taxon>Syntrophothermus</taxon>
    </lineage>
</organism>
<dbReference type="Proteomes" id="UP000000378">
    <property type="component" value="Chromosome"/>
</dbReference>
<dbReference type="EMBL" id="CP002048">
    <property type="protein sequence ID" value="ADI02487.1"/>
    <property type="molecule type" value="Genomic_DNA"/>
</dbReference>
<dbReference type="HOGENOM" id="CLU_1969435_0_0_9"/>
<dbReference type="AlphaFoldDB" id="D7CP52"/>
<dbReference type="InterPro" id="IPR011990">
    <property type="entry name" value="TPR-like_helical_dom_sf"/>
</dbReference>
<reference evidence="2" key="1">
    <citation type="journal article" date="2010" name="Stand. Genomic Sci.">
        <title>Complete genome sequence of Syntrophothermus lipocalidus type strain (TGB-C1T).</title>
        <authorList>
            <consortium name="US DOE Joint Genome Institute (JGI-PGF)"/>
            <person name="Djao O."/>
            <person name="Zhang X."/>
            <person name="Lucas S."/>
            <person name="Lapidus A."/>
            <person name="Glavina Del Rio T."/>
            <person name="Nolan M."/>
            <person name="Tice H."/>
            <person name="Cheng J."/>
            <person name="Han C."/>
            <person name="Tapia R."/>
            <person name="Goodwin L."/>
            <person name="Pitluck S."/>
            <person name="Liolios K."/>
            <person name="Ivanova N."/>
            <person name="Mavromatis K."/>
            <person name="Mikhailova N."/>
            <person name="Ovchinnikova G."/>
            <person name="Pati A."/>
            <person name="Brambilla E."/>
            <person name="Chen A."/>
            <person name="Palaniappan K."/>
            <person name="Land M."/>
            <person name="Hauser L."/>
            <person name="Chang Y."/>
            <person name="Jeffries C."/>
            <person name="Rohde M."/>
            <person name="Sikorski J."/>
            <person name="Spring S."/>
            <person name="Goker M."/>
            <person name="Detter J."/>
            <person name="Woyke T."/>
            <person name="Bristow J."/>
            <person name="Eisen J."/>
            <person name="Markowitz V."/>
            <person name="Hugenholtz P."/>
            <person name="Kyrpides N."/>
            <person name="Klenk H."/>
        </authorList>
    </citation>
    <scope>NUCLEOTIDE SEQUENCE [LARGE SCALE GENOMIC DNA]</scope>
    <source>
        <strain evidence="2">DSM 12680 / TGB-C1</strain>
    </source>
</reference>
<dbReference type="RefSeq" id="WP_013175889.1">
    <property type="nucleotide sequence ID" value="NC_014220.1"/>
</dbReference>